<organism evidence="2 3">
    <name type="scientific">Acaromyces ingoldii</name>
    <dbReference type="NCBI Taxonomy" id="215250"/>
    <lineage>
        <taxon>Eukaryota</taxon>
        <taxon>Fungi</taxon>
        <taxon>Dikarya</taxon>
        <taxon>Basidiomycota</taxon>
        <taxon>Ustilaginomycotina</taxon>
        <taxon>Exobasidiomycetes</taxon>
        <taxon>Exobasidiales</taxon>
        <taxon>Cryptobasidiaceae</taxon>
        <taxon>Acaromyces</taxon>
    </lineage>
</organism>
<evidence type="ECO:0000313" key="2">
    <source>
        <dbReference type="EMBL" id="PWN89244.1"/>
    </source>
</evidence>
<reference evidence="2 3" key="1">
    <citation type="journal article" date="2018" name="Mol. Biol. Evol.">
        <title>Broad Genomic Sampling Reveals a Smut Pathogenic Ancestry of the Fungal Clade Ustilaginomycotina.</title>
        <authorList>
            <person name="Kijpornyongpan T."/>
            <person name="Mondo S.J."/>
            <person name="Barry K."/>
            <person name="Sandor L."/>
            <person name="Lee J."/>
            <person name="Lipzen A."/>
            <person name="Pangilinan J."/>
            <person name="LaButti K."/>
            <person name="Hainaut M."/>
            <person name="Henrissat B."/>
            <person name="Grigoriev I.V."/>
            <person name="Spatafora J.W."/>
            <person name="Aime M.C."/>
        </authorList>
    </citation>
    <scope>NUCLEOTIDE SEQUENCE [LARGE SCALE GENOMIC DNA]</scope>
    <source>
        <strain evidence="2 3">MCA 4198</strain>
    </source>
</reference>
<feature type="compositionally biased region" description="Low complexity" evidence="1">
    <location>
        <begin position="70"/>
        <end position="80"/>
    </location>
</feature>
<feature type="compositionally biased region" description="Basic and acidic residues" evidence="1">
    <location>
        <begin position="964"/>
        <end position="975"/>
    </location>
</feature>
<feature type="compositionally biased region" description="Basic and acidic residues" evidence="1">
    <location>
        <begin position="468"/>
        <end position="480"/>
    </location>
</feature>
<feature type="region of interest" description="Disordered" evidence="1">
    <location>
        <begin position="438"/>
        <end position="482"/>
    </location>
</feature>
<dbReference type="GeneID" id="37043984"/>
<feature type="compositionally biased region" description="Polar residues" evidence="1">
    <location>
        <begin position="1036"/>
        <end position="1048"/>
    </location>
</feature>
<feature type="region of interest" description="Disordered" evidence="1">
    <location>
        <begin position="865"/>
        <end position="1051"/>
    </location>
</feature>
<feature type="region of interest" description="Disordered" evidence="1">
    <location>
        <begin position="63"/>
        <end position="82"/>
    </location>
</feature>
<feature type="compositionally biased region" description="Polar residues" evidence="1">
    <location>
        <begin position="616"/>
        <end position="630"/>
    </location>
</feature>
<evidence type="ECO:0000313" key="3">
    <source>
        <dbReference type="Proteomes" id="UP000245768"/>
    </source>
</evidence>
<feature type="region of interest" description="Disordered" evidence="1">
    <location>
        <begin position="1"/>
        <end position="42"/>
    </location>
</feature>
<feature type="compositionally biased region" description="Low complexity" evidence="1">
    <location>
        <begin position="873"/>
        <end position="891"/>
    </location>
</feature>
<evidence type="ECO:0000256" key="1">
    <source>
        <dbReference type="SAM" id="MobiDB-lite"/>
    </source>
</evidence>
<dbReference type="OrthoDB" id="3357532at2759"/>
<dbReference type="EMBL" id="KZ819637">
    <property type="protein sequence ID" value="PWN89244.1"/>
    <property type="molecule type" value="Genomic_DNA"/>
</dbReference>
<feature type="compositionally biased region" description="Polar residues" evidence="1">
    <location>
        <begin position="439"/>
        <end position="459"/>
    </location>
</feature>
<dbReference type="InParanoid" id="A0A316YKA6"/>
<feature type="region of interest" description="Disordered" evidence="1">
    <location>
        <begin position="1096"/>
        <end position="1115"/>
    </location>
</feature>
<feature type="region of interest" description="Disordered" evidence="1">
    <location>
        <begin position="616"/>
        <end position="638"/>
    </location>
</feature>
<dbReference type="RefSeq" id="XP_025376442.1">
    <property type="nucleotide sequence ID" value="XM_025522068.1"/>
</dbReference>
<sequence length="1115" mass="117100">MATTTAAAAATLLRGIPEGEGEGSMEADRRSHDSGNTASASNSLRAALVSSASFSSKTAVAGGSARKLVSSSRTEPASSSRLENLFIGSTKRGLPTPSKAKANAATAAVAQTARSKAPHGAKHGSLRGYAEERLKAQELFEGRIARATDTGRLKWEAKTAILNNSYALAVLLLTRAGQLGSISACLSLGSLYTKGVTKGNQPVVVLVHRDPLLGIAWALEAARLLESRSEARARRGKDLENSWEQPAQIVSLFARLLRSRQANATGTESVDVPVVGSAAAAADDGRPNVLWAALCLSMAWLDQQLVLLPSQDVDDGASRGPDDDETDPAAVARLRARTHIALIEALVATRQAAPALRSQDDEQETSSIDRARIAWSRFAEALQGGDIVLDPEQGGLGEVAEAGILFRDSLGQTQDAPGSELDKLAETLQASLVEASVPVTESHSVKPASNTTGQLQSPSKRAKLRQRRSVEDLQSKEVKASNEAQAMRMPALLNAAHTTSTSPSIGIADAHVHGARLLFPRQRGFRANSLQEGGISARPVEAEPVSFRAGGLHRARRPSSIMSDSPSLLYAPAGDDDAGDSPPSSHSRPAPLTRTQTDVVAISNDEGVQGISRTDSVASSLWGASNSTSAARKGAATAPRKRVTSLYGAPSAAAADVVTTEGATTYDYDINASLQRQAARRYRSDSNASISTIASMLSTAPSIAESMAWEREREPYAQGTLASHGSVQNIGGYEIRLGGAADSLRRLRKTSTSSIASRDGPAAPLLTETLEKMIADSPGYRAANASSNPYANQKGAYGAQQQQALQRPVMHPRRNSNASLRSLSAFSTTQHRQTSSGLRSPIYGAAMPRPLSVFAMPIQASVEASPISPVDHQQPSAQSSSSNKLSALGSLRKLGGNASGKNRAAIPPRLTMTASALPVSKPDEEGTKSMPSSPLAPRSKATLGQGLASEQQEEEEKEEEEEEPRVRKSMDDARRAGPLSKQSQRAFASIDPTTAEPAASSTSHAGATKRAHEHEHSGTSSPVAGAHASAHPPLSPSGSSRSKNSINTLDPALARAEARSGLKTASKCSVCGKLVINGSITRTGEVFCGRDCRIEAKKRSRQQQAPASSSSKEPR</sequence>
<keyword evidence="3" id="KW-1185">Reference proteome</keyword>
<feature type="region of interest" description="Disordered" evidence="1">
    <location>
        <begin position="550"/>
        <end position="598"/>
    </location>
</feature>
<gene>
    <name evidence="2" type="ORF">FA10DRAFT_267816</name>
</gene>
<feature type="compositionally biased region" description="Acidic residues" evidence="1">
    <location>
        <begin position="951"/>
        <end position="963"/>
    </location>
</feature>
<feature type="compositionally biased region" description="Low complexity" evidence="1">
    <location>
        <begin position="1102"/>
        <end position="1115"/>
    </location>
</feature>
<protein>
    <submittedName>
        <fullName evidence="2">Uncharacterized protein</fullName>
    </submittedName>
</protein>
<accession>A0A316YKA6</accession>
<feature type="compositionally biased region" description="Low complexity" evidence="1">
    <location>
        <begin position="1"/>
        <end position="11"/>
    </location>
</feature>
<proteinExistence type="predicted"/>
<dbReference type="AlphaFoldDB" id="A0A316YKA6"/>
<name>A0A316YKA6_9BASI</name>
<dbReference type="Proteomes" id="UP000245768">
    <property type="component" value="Unassembled WGS sequence"/>
</dbReference>